<name>A0AAV2SD23_MEGNR</name>
<evidence type="ECO:0000256" key="1">
    <source>
        <dbReference type="SAM" id="MobiDB-lite"/>
    </source>
</evidence>
<dbReference type="EMBL" id="CAXKWB010057778">
    <property type="protein sequence ID" value="CAL4179858.1"/>
    <property type="molecule type" value="Genomic_DNA"/>
</dbReference>
<feature type="non-terminal residue" evidence="2">
    <location>
        <position position="1"/>
    </location>
</feature>
<organism evidence="2 3">
    <name type="scientific">Meganyctiphanes norvegica</name>
    <name type="common">Northern krill</name>
    <name type="synonym">Thysanopoda norvegica</name>
    <dbReference type="NCBI Taxonomy" id="48144"/>
    <lineage>
        <taxon>Eukaryota</taxon>
        <taxon>Metazoa</taxon>
        <taxon>Ecdysozoa</taxon>
        <taxon>Arthropoda</taxon>
        <taxon>Crustacea</taxon>
        <taxon>Multicrustacea</taxon>
        <taxon>Malacostraca</taxon>
        <taxon>Eumalacostraca</taxon>
        <taxon>Eucarida</taxon>
        <taxon>Euphausiacea</taxon>
        <taxon>Euphausiidae</taxon>
        <taxon>Meganyctiphanes</taxon>
    </lineage>
</organism>
<gene>
    <name evidence="2" type="ORF">MNOR_LOCUS35238</name>
</gene>
<evidence type="ECO:0000313" key="2">
    <source>
        <dbReference type="EMBL" id="CAL4179858.1"/>
    </source>
</evidence>
<dbReference type="AlphaFoldDB" id="A0AAV2SD23"/>
<keyword evidence="3" id="KW-1185">Reference proteome</keyword>
<comment type="caution">
    <text evidence="2">The sequence shown here is derived from an EMBL/GenBank/DDBJ whole genome shotgun (WGS) entry which is preliminary data.</text>
</comment>
<evidence type="ECO:0000313" key="3">
    <source>
        <dbReference type="Proteomes" id="UP001497623"/>
    </source>
</evidence>
<proteinExistence type="predicted"/>
<reference evidence="2 3" key="1">
    <citation type="submission" date="2024-05" db="EMBL/GenBank/DDBJ databases">
        <authorList>
            <person name="Wallberg A."/>
        </authorList>
    </citation>
    <scope>NUCLEOTIDE SEQUENCE [LARGE SCALE GENOMIC DNA]</scope>
</reference>
<dbReference type="Proteomes" id="UP001497623">
    <property type="component" value="Unassembled WGS sequence"/>
</dbReference>
<accession>A0AAV2SD23</accession>
<feature type="region of interest" description="Disordered" evidence="1">
    <location>
        <begin position="152"/>
        <end position="175"/>
    </location>
</feature>
<sequence length="175" mass="18641">HSDLCLHQASTKQIMLKPQSWFIVPSLLVWVMALNSADGRILTVSDLLQLVGEIQSLETDVPRPSKRGACSINGGLSHGCDYKDLVGAMNEKAYWAGINPGRKRSGKEAGAPSETSIPLRKRSGLCNINAGMSTGCDAYDLVEALNEKDFLTGLNPGKKRSGPAGAAARGIKTHP</sequence>
<protein>
    <submittedName>
        <fullName evidence="2">Uncharacterized protein</fullName>
    </submittedName>
</protein>